<dbReference type="Gene3D" id="3.50.30.10">
    <property type="entry name" value="Phosphohistidine domain"/>
    <property type="match status" value="1"/>
</dbReference>
<comment type="similarity">
    <text evidence="3">In the C-terminal section; belongs to the PEP-utilizing enzyme family.</text>
</comment>
<evidence type="ECO:0000256" key="16">
    <source>
        <dbReference type="RuleBase" id="RU000504"/>
    </source>
</evidence>
<comment type="caution">
    <text evidence="20">The sequence shown here is derived from an EMBL/GenBank/DDBJ whole genome shotgun (WGS) entry which is preliminary data.</text>
</comment>
<dbReference type="InterPro" id="IPR015795">
    <property type="entry name" value="Pyrv_Knase_C"/>
</dbReference>
<evidence type="ECO:0000259" key="18">
    <source>
        <dbReference type="Pfam" id="PF00391"/>
    </source>
</evidence>
<dbReference type="InterPro" id="IPR015793">
    <property type="entry name" value="Pyrv_Knase_brl"/>
</dbReference>
<evidence type="ECO:0000256" key="1">
    <source>
        <dbReference type="ARBA" id="ARBA00001946"/>
    </source>
</evidence>
<dbReference type="SUPFAM" id="SSF52009">
    <property type="entry name" value="Phosphohistidine domain"/>
    <property type="match status" value="1"/>
</dbReference>
<keyword evidence="21" id="KW-1185">Reference proteome</keyword>
<dbReference type="NCBIfam" id="NF004491">
    <property type="entry name" value="PRK05826.1"/>
    <property type="match status" value="1"/>
</dbReference>
<dbReference type="NCBIfam" id="TIGR01064">
    <property type="entry name" value="pyruv_kin"/>
    <property type="match status" value="1"/>
</dbReference>
<evidence type="ECO:0000259" key="19">
    <source>
        <dbReference type="Pfam" id="PF02887"/>
    </source>
</evidence>
<sequence>MIKTKIIATLGPASKSVEQIHNLIVAGVDVFRINLSHGDHQSQAALIDAIKEARQLADCETAILLDTRGPEIRTSAIEGETVFLDKGQTFFLTTEEVTATAERIGVNYSGISDDLNIGDSILLDDGKLALRVLGIHGNDIRTEVIVGGYLGEHKRVSLPGVKVNLPPLMDKDVADIHFGCEMEVDFIAASFMRKAEDVLEVRRVIEEVGGRQQIISKIENQEALDNLDEILDLSDGLMVARGDLGVELPPEKVPVIQKEIIQMANRQGKPVITATQMLESMINNPRPTRAEASDVTNAIFDGTDAVMLSAETAVGEYPLEAVRFLVKNAEISEAVLPYDKLLSAGARHSTQTISNSICYAACAIASDLKAHAILAATQSGRTARMVARHRPRPFIIALSPESYVRRQMQLLWGVIPLEVRDEDSVTELFDDAIARSLENDLMQHGDTIVIIAGVPFKVVGSTNMVKIHVVGDINLHGMGIGKETVTAEVTVVDEYSSLDEFKVGNILVTHTTDNSMIESMSGAAGIITEQPGLTSHAAIVGREKGIPVVVGVKDATRKLINGQVVIMNCQYGQVYRTKYRMV</sequence>
<dbReference type="InterPro" id="IPR008279">
    <property type="entry name" value="PEP-util_enz_mobile_dom"/>
</dbReference>
<evidence type="ECO:0000256" key="15">
    <source>
        <dbReference type="NCBIfam" id="TIGR01064"/>
    </source>
</evidence>
<dbReference type="SUPFAM" id="SSF51621">
    <property type="entry name" value="Phosphoenolpyruvate/pyruvate domain"/>
    <property type="match status" value="1"/>
</dbReference>
<feature type="domain" description="Pyruvate kinase barrel" evidence="17">
    <location>
        <begin position="3"/>
        <end position="322"/>
    </location>
</feature>
<dbReference type="PANTHER" id="PTHR11817">
    <property type="entry name" value="PYRUVATE KINASE"/>
    <property type="match status" value="1"/>
</dbReference>
<dbReference type="InterPro" id="IPR036918">
    <property type="entry name" value="Pyrv_Knase_C_sf"/>
</dbReference>
<keyword evidence="6 16" id="KW-0808">Transferase</keyword>
<keyword evidence="8" id="KW-0547">Nucleotide-binding</keyword>
<dbReference type="Gene3D" id="3.20.20.60">
    <property type="entry name" value="Phosphoenolpyruvate-binding domains"/>
    <property type="match status" value="1"/>
</dbReference>
<evidence type="ECO:0000259" key="17">
    <source>
        <dbReference type="Pfam" id="PF00224"/>
    </source>
</evidence>
<dbReference type="SUPFAM" id="SSF50800">
    <property type="entry name" value="PK beta-barrel domain-like"/>
    <property type="match status" value="1"/>
</dbReference>
<dbReference type="InterPro" id="IPR015813">
    <property type="entry name" value="Pyrv/PenolPyrv_kinase-like_dom"/>
</dbReference>
<comment type="similarity">
    <text evidence="4 16">Belongs to the pyruvate kinase family.</text>
</comment>
<feature type="domain" description="PEP-utilising enzyme mobile" evidence="18">
    <location>
        <begin position="502"/>
        <end position="572"/>
    </location>
</feature>
<dbReference type="EMBL" id="JAFITO010000007">
    <property type="protein sequence ID" value="MBN4068222.1"/>
    <property type="molecule type" value="Genomic_DNA"/>
</dbReference>
<keyword evidence="13 16" id="KW-0324">Glycolysis</keyword>
<evidence type="ECO:0000313" key="21">
    <source>
        <dbReference type="Proteomes" id="UP000717534"/>
    </source>
</evidence>
<feature type="domain" description="Pyruvate kinase C-terminal" evidence="19">
    <location>
        <begin position="355"/>
        <end position="468"/>
    </location>
</feature>
<dbReference type="Proteomes" id="UP000717534">
    <property type="component" value="Unassembled WGS sequence"/>
</dbReference>
<name>A0ABS3AWG4_9BACT</name>
<dbReference type="EC" id="2.7.1.40" evidence="5 15"/>
<keyword evidence="14 20" id="KW-0670">Pyruvate</keyword>
<keyword evidence="12" id="KW-0630">Potassium</keyword>
<evidence type="ECO:0000256" key="2">
    <source>
        <dbReference type="ARBA" id="ARBA00004997"/>
    </source>
</evidence>
<evidence type="ECO:0000256" key="9">
    <source>
        <dbReference type="ARBA" id="ARBA00022777"/>
    </source>
</evidence>
<evidence type="ECO:0000256" key="14">
    <source>
        <dbReference type="ARBA" id="ARBA00023317"/>
    </source>
</evidence>
<dbReference type="SUPFAM" id="SSF52935">
    <property type="entry name" value="PK C-terminal domain-like"/>
    <property type="match status" value="1"/>
</dbReference>
<organism evidence="20 21">
    <name type="scientific">Desulfotalea psychrophila</name>
    <dbReference type="NCBI Taxonomy" id="84980"/>
    <lineage>
        <taxon>Bacteria</taxon>
        <taxon>Pseudomonadati</taxon>
        <taxon>Thermodesulfobacteriota</taxon>
        <taxon>Desulfobulbia</taxon>
        <taxon>Desulfobulbales</taxon>
        <taxon>Desulfocapsaceae</taxon>
        <taxon>Desulfotalea</taxon>
    </lineage>
</organism>
<accession>A0ABS3AWG4</accession>
<dbReference type="GO" id="GO:0004743">
    <property type="term" value="F:pyruvate kinase activity"/>
    <property type="evidence" value="ECO:0007669"/>
    <property type="project" value="UniProtKB-EC"/>
</dbReference>
<dbReference type="InterPro" id="IPR036637">
    <property type="entry name" value="Phosphohistidine_dom_sf"/>
</dbReference>
<proteinExistence type="inferred from homology"/>
<comment type="cofactor">
    <cofactor evidence="1">
        <name>Mg(2+)</name>
        <dbReference type="ChEBI" id="CHEBI:18420"/>
    </cofactor>
</comment>
<evidence type="ECO:0000256" key="13">
    <source>
        <dbReference type="ARBA" id="ARBA00023152"/>
    </source>
</evidence>
<dbReference type="Pfam" id="PF02887">
    <property type="entry name" value="PK_C"/>
    <property type="match status" value="1"/>
</dbReference>
<gene>
    <name evidence="20" type="primary">pyk</name>
    <name evidence="20" type="ORF">JYU06_01675</name>
</gene>
<dbReference type="InterPro" id="IPR040442">
    <property type="entry name" value="Pyrv_kinase-like_dom_sf"/>
</dbReference>
<comment type="catalytic activity">
    <reaction evidence="16">
        <text>pyruvate + ATP = phosphoenolpyruvate + ADP + H(+)</text>
        <dbReference type="Rhea" id="RHEA:18157"/>
        <dbReference type="ChEBI" id="CHEBI:15361"/>
        <dbReference type="ChEBI" id="CHEBI:15378"/>
        <dbReference type="ChEBI" id="CHEBI:30616"/>
        <dbReference type="ChEBI" id="CHEBI:58702"/>
        <dbReference type="ChEBI" id="CHEBI:456216"/>
        <dbReference type="EC" id="2.7.1.40"/>
    </reaction>
</comment>
<keyword evidence="10" id="KW-0067">ATP-binding</keyword>
<evidence type="ECO:0000256" key="11">
    <source>
        <dbReference type="ARBA" id="ARBA00022842"/>
    </source>
</evidence>
<keyword evidence="9 16" id="KW-0418">Kinase</keyword>
<evidence type="ECO:0000256" key="5">
    <source>
        <dbReference type="ARBA" id="ARBA00012142"/>
    </source>
</evidence>
<dbReference type="InterPro" id="IPR011037">
    <property type="entry name" value="Pyrv_Knase-like_insert_dom_sf"/>
</dbReference>
<dbReference type="InterPro" id="IPR015806">
    <property type="entry name" value="Pyrv_Knase_insert_dom_sf"/>
</dbReference>
<dbReference type="InterPro" id="IPR001697">
    <property type="entry name" value="Pyr_Knase"/>
</dbReference>
<evidence type="ECO:0000256" key="8">
    <source>
        <dbReference type="ARBA" id="ARBA00022741"/>
    </source>
</evidence>
<reference evidence="20 21" key="1">
    <citation type="submission" date="2021-02" db="EMBL/GenBank/DDBJ databases">
        <title>Activity-based single-cell genomes from oceanic crustal fluid captures similar information to metagenomic and metatranscriptomic surveys with orders of magnitude less sampling.</title>
        <authorList>
            <person name="D'Angelo T.S."/>
            <person name="Orcutt B.N."/>
        </authorList>
    </citation>
    <scope>NUCLEOTIDE SEQUENCE [LARGE SCALE GENOMIC DNA]</scope>
    <source>
        <strain evidence="20">AH-315-G02</strain>
    </source>
</reference>
<dbReference type="PRINTS" id="PR01050">
    <property type="entry name" value="PYRUVTKNASE"/>
</dbReference>
<dbReference type="Pfam" id="PF00224">
    <property type="entry name" value="PK"/>
    <property type="match status" value="1"/>
</dbReference>
<evidence type="ECO:0000256" key="7">
    <source>
        <dbReference type="ARBA" id="ARBA00022723"/>
    </source>
</evidence>
<evidence type="ECO:0000256" key="4">
    <source>
        <dbReference type="ARBA" id="ARBA00008663"/>
    </source>
</evidence>
<evidence type="ECO:0000256" key="3">
    <source>
        <dbReference type="ARBA" id="ARBA00006237"/>
    </source>
</evidence>
<evidence type="ECO:0000256" key="10">
    <source>
        <dbReference type="ARBA" id="ARBA00022840"/>
    </source>
</evidence>
<evidence type="ECO:0000313" key="20">
    <source>
        <dbReference type="EMBL" id="MBN4068222.1"/>
    </source>
</evidence>
<dbReference type="Pfam" id="PF00391">
    <property type="entry name" value="PEP-utilizers"/>
    <property type="match status" value="1"/>
</dbReference>
<evidence type="ECO:0000256" key="12">
    <source>
        <dbReference type="ARBA" id="ARBA00022958"/>
    </source>
</evidence>
<evidence type="ECO:0000256" key="6">
    <source>
        <dbReference type="ARBA" id="ARBA00022679"/>
    </source>
</evidence>
<comment type="pathway">
    <text evidence="2 16">Carbohydrate degradation; glycolysis; pyruvate from D-glyceraldehyde 3-phosphate: step 5/5.</text>
</comment>
<keyword evidence="11 16" id="KW-0460">Magnesium</keyword>
<keyword evidence="7" id="KW-0479">Metal-binding</keyword>
<dbReference type="GO" id="GO:0016301">
    <property type="term" value="F:kinase activity"/>
    <property type="evidence" value="ECO:0007669"/>
    <property type="project" value="UniProtKB-KW"/>
</dbReference>
<dbReference type="NCBIfam" id="NF004978">
    <property type="entry name" value="PRK06354.1"/>
    <property type="match status" value="1"/>
</dbReference>
<protein>
    <recommendedName>
        <fullName evidence="5 15">Pyruvate kinase</fullName>
        <ecNumber evidence="5 15">2.7.1.40</ecNumber>
    </recommendedName>
</protein>
<dbReference type="Gene3D" id="2.40.33.10">
    <property type="entry name" value="PK beta-barrel domain-like"/>
    <property type="match status" value="1"/>
</dbReference>
<dbReference type="Gene3D" id="3.40.1380.20">
    <property type="entry name" value="Pyruvate kinase, C-terminal domain"/>
    <property type="match status" value="1"/>
</dbReference>